<reference evidence="4" key="2">
    <citation type="submission" date="2019-02" db="EMBL/GenBank/DDBJ databases">
        <title>Opniocepnalus argus Var Kimnra genome.</title>
        <authorList>
            <person name="Zhou C."/>
            <person name="Xiao S."/>
        </authorList>
    </citation>
    <scope>NUCLEOTIDE SEQUENCE [LARGE SCALE GENOMIC DNA]</scope>
</reference>
<keyword evidence="2" id="KW-1133">Transmembrane helix</keyword>
<keyword evidence="2" id="KW-0812">Transmembrane</keyword>
<protein>
    <submittedName>
        <fullName evidence="3">Uncharacterized protein</fullName>
    </submittedName>
</protein>
<evidence type="ECO:0000313" key="3">
    <source>
        <dbReference type="EMBL" id="KAF3689963.1"/>
    </source>
</evidence>
<feature type="region of interest" description="Disordered" evidence="1">
    <location>
        <begin position="1"/>
        <end position="23"/>
    </location>
</feature>
<sequence length="90" mass="9682">MATTTAPSQNRVTITKNEPTPPSNTGNYIGLALLMFGIIGLLILTALTCKLHITPCVLRKTAVQTKDSCRRPVEESGNSLSSLKLNTEEP</sequence>
<keyword evidence="2" id="KW-0472">Membrane</keyword>
<dbReference type="Proteomes" id="UP000503349">
    <property type="component" value="Chromosome 5"/>
</dbReference>
<evidence type="ECO:0000313" key="4">
    <source>
        <dbReference type="Proteomes" id="UP000503349"/>
    </source>
</evidence>
<keyword evidence="4" id="KW-1185">Reference proteome</keyword>
<reference evidence="3 4" key="1">
    <citation type="submission" date="2019-02" db="EMBL/GenBank/DDBJ databases">
        <title>Opniocepnalus argus genome.</title>
        <authorList>
            <person name="Zhou C."/>
            <person name="Xiao S."/>
        </authorList>
    </citation>
    <scope>NUCLEOTIDE SEQUENCE [LARGE SCALE GENOMIC DNA]</scope>
    <source>
        <strain evidence="3">OARG1902GOOAL</strain>
        <tissue evidence="3">Muscle</tissue>
    </source>
</reference>
<accession>A0A6G1PIE0</accession>
<dbReference type="EMBL" id="CM015716">
    <property type="protein sequence ID" value="KAF3689963.1"/>
    <property type="molecule type" value="Genomic_DNA"/>
</dbReference>
<dbReference type="AlphaFoldDB" id="A0A6G1PIE0"/>
<gene>
    <name evidence="3" type="ORF">EXN66_Car005635</name>
</gene>
<evidence type="ECO:0000256" key="2">
    <source>
        <dbReference type="SAM" id="Phobius"/>
    </source>
</evidence>
<evidence type="ECO:0000256" key="1">
    <source>
        <dbReference type="SAM" id="MobiDB-lite"/>
    </source>
</evidence>
<feature type="region of interest" description="Disordered" evidence="1">
    <location>
        <begin position="66"/>
        <end position="90"/>
    </location>
</feature>
<feature type="transmembrane region" description="Helical" evidence="2">
    <location>
        <begin position="28"/>
        <end position="49"/>
    </location>
</feature>
<proteinExistence type="predicted"/>
<name>A0A6G1PIE0_CHAAH</name>
<feature type="compositionally biased region" description="Polar residues" evidence="1">
    <location>
        <begin position="76"/>
        <end position="90"/>
    </location>
</feature>
<organism evidence="3 4">
    <name type="scientific">Channa argus</name>
    <name type="common">Northern snakehead</name>
    <name type="synonym">Ophicephalus argus</name>
    <dbReference type="NCBI Taxonomy" id="215402"/>
    <lineage>
        <taxon>Eukaryota</taxon>
        <taxon>Metazoa</taxon>
        <taxon>Chordata</taxon>
        <taxon>Craniata</taxon>
        <taxon>Vertebrata</taxon>
        <taxon>Euteleostomi</taxon>
        <taxon>Actinopterygii</taxon>
        <taxon>Neopterygii</taxon>
        <taxon>Teleostei</taxon>
        <taxon>Neoteleostei</taxon>
        <taxon>Acanthomorphata</taxon>
        <taxon>Anabantaria</taxon>
        <taxon>Anabantiformes</taxon>
        <taxon>Channoidei</taxon>
        <taxon>Channidae</taxon>
        <taxon>Channa</taxon>
    </lineage>
</organism>